<organism evidence="9">
    <name type="scientific">hydrothermal vent metagenome</name>
    <dbReference type="NCBI Taxonomy" id="652676"/>
    <lineage>
        <taxon>unclassified sequences</taxon>
        <taxon>metagenomes</taxon>
        <taxon>ecological metagenomes</taxon>
    </lineage>
</organism>
<evidence type="ECO:0000256" key="7">
    <source>
        <dbReference type="SAM" id="Phobius"/>
    </source>
</evidence>
<dbReference type="CDD" id="cd16378">
    <property type="entry name" value="CcmH_N"/>
    <property type="match status" value="1"/>
</dbReference>
<evidence type="ECO:0000256" key="4">
    <source>
        <dbReference type="ARBA" id="ARBA00022729"/>
    </source>
</evidence>
<evidence type="ECO:0000256" key="6">
    <source>
        <dbReference type="ARBA" id="ARBA00023004"/>
    </source>
</evidence>
<keyword evidence="3" id="KW-0479">Metal-binding</keyword>
<dbReference type="Gene3D" id="1.10.8.640">
    <property type="entry name" value="Cytochrome C biogenesis protein"/>
    <property type="match status" value="1"/>
</dbReference>
<dbReference type="GO" id="GO:0017004">
    <property type="term" value="P:cytochrome complex assembly"/>
    <property type="evidence" value="ECO:0007669"/>
    <property type="project" value="UniProtKB-KW"/>
</dbReference>
<dbReference type="InterPro" id="IPR005616">
    <property type="entry name" value="CcmH/CycL/Ccl2/NrfF_N"/>
</dbReference>
<keyword evidence="6" id="KW-0408">Iron</keyword>
<feature type="domain" description="CcmH/CycL/Ccl2/NrfF N-terminal" evidence="8">
    <location>
        <begin position="17"/>
        <end position="154"/>
    </location>
</feature>
<protein>
    <submittedName>
        <fullName evidence="9">Cytochrome c heme lyase subunit CcmL</fullName>
    </submittedName>
</protein>
<keyword evidence="2" id="KW-0349">Heme</keyword>
<accession>A0A3B0ZZX4</accession>
<dbReference type="InterPro" id="IPR051263">
    <property type="entry name" value="C-type_cytochrome_biogenesis"/>
</dbReference>
<keyword evidence="7" id="KW-0472">Membrane</keyword>
<sequence length="161" mass="18169">MIRSFGLVIICLASFGFIANSSAKEATPMAEDPVIEAQVMEIAKELRCLVCQNETIAASDAGVAKDLRRQVREMVKEGKNEEEIVSYMEERYGDFIRYRPAFKLSTLVLWLGPALLFFGALTMLYRNLSRKKDKIIDDETLLSEKDQVRVSALLNKEAGEK</sequence>
<dbReference type="PANTHER" id="PTHR47870:SF1">
    <property type="entry name" value="CYTOCHROME C-TYPE BIOGENESIS PROTEIN CCMH"/>
    <property type="match status" value="1"/>
</dbReference>
<keyword evidence="9" id="KW-0456">Lyase</keyword>
<evidence type="ECO:0000313" key="9">
    <source>
        <dbReference type="EMBL" id="VAW87034.1"/>
    </source>
</evidence>
<feature type="transmembrane region" description="Helical" evidence="7">
    <location>
        <begin position="107"/>
        <end position="125"/>
    </location>
</feature>
<keyword evidence="5" id="KW-0201">Cytochrome c-type biogenesis</keyword>
<evidence type="ECO:0000259" key="8">
    <source>
        <dbReference type="Pfam" id="PF03918"/>
    </source>
</evidence>
<keyword evidence="7" id="KW-1133">Transmembrane helix</keyword>
<dbReference type="GO" id="GO:0016829">
    <property type="term" value="F:lyase activity"/>
    <property type="evidence" value="ECO:0007669"/>
    <property type="project" value="UniProtKB-KW"/>
</dbReference>
<comment type="similarity">
    <text evidence="1">Belongs to the CcmH/CycL/Ccl2/NrfF family.</text>
</comment>
<dbReference type="GO" id="GO:0005886">
    <property type="term" value="C:plasma membrane"/>
    <property type="evidence" value="ECO:0007669"/>
    <property type="project" value="TreeGrafter"/>
</dbReference>
<evidence type="ECO:0000256" key="5">
    <source>
        <dbReference type="ARBA" id="ARBA00022748"/>
    </source>
</evidence>
<dbReference type="AlphaFoldDB" id="A0A3B0ZZX4"/>
<keyword evidence="4" id="KW-0732">Signal</keyword>
<evidence type="ECO:0000256" key="3">
    <source>
        <dbReference type="ARBA" id="ARBA00022723"/>
    </source>
</evidence>
<dbReference type="PANTHER" id="PTHR47870">
    <property type="entry name" value="CYTOCHROME C-TYPE BIOGENESIS PROTEIN CCMH"/>
    <property type="match status" value="1"/>
</dbReference>
<proteinExistence type="inferred from homology"/>
<reference evidence="9" key="1">
    <citation type="submission" date="2018-06" db="EMBL/GenBank/DDBJ databases">
        <authorList>
            <person name="Zhirakovskaya E."/>
        </authorList>
    </citation>
    <scope>NUCLEOTIDE SEQUENCE</scope>
</reference>
<dbReference type="InterPro" id="IPR038297">
    <property type="entry name" value="CcmH/CycL/NrfF/Ccl2_sf"/>
</dbReference>
<keyword evidence="7" id="KW-0812">Transmembrane</keyword>
<gene>
    <name evidence="9" type="ORF">MNBD_GAMMA16-601</name>
</gene>
<dbReference type="EMBL" id="UOFO01000109">
    <property type="protein sequence ID" value="VAW87034.1"/>
    <property type="molecule type" value="Genomic_DNA"/>
</dbReference>
<name>A0A3B0ZZX4_9ZZZZ</name>
<evidence type="ECO:0000256" key="1">
    <source>
        <dbReference type="ARBA" id="ARBA00010342"/>
    </source>
</evidence>
<dbReference type="GO" id="GO:0046872">
    <property type="term" value="F:metal ion binding"/>
    <property type="evidence" value="ECO:0007669"/>
    <property type="project" value="UniProtKB-KW"/>
</dbReference>
<evidence type="ECO:0000256" key="2">
    <source>
        <dbReference type="ARBA" id="ARBA00022617"/>
    </source>
</evidence>
<dbReference type="Pfam" id="PF03918">
    <property type="entry name" value="CcmH"/>
    <property type="match status" value="1"/>
</dbReference>
<dbReference type="FunFam" id="1.10.8.640:FF:000001">
    <property type="entry name" value="Cytochrome c-type biogenesis protein"/>
    <property type="match status" value="1"/>
</dbReference>